<dbReference type="Gene3D" id="3.40.50.300">
    <property type="entry name" value="P-loop containing nucleotide triphosphate hydrolases"/>
    <property type="match status" value="1"/>
</dbReference>
<accession>A0A7K1L770</accession>
<dbReference type="GO" id="GO:0005829">
    <property type="term" value="C:cytosol"/>
    <property type="evidence" value="ECO:0007669"/>
    <property type="project" value="TreeGrafter"/>
</dbReference>
<dbReference type="InterPro" id="IPR027417">
    <property type="entry name" value="P-loop_NTPase"/>
</dbReference>
<name>A0A7K1L770_9ACTN</name>
<dbReference type="Proteomes" id="UP000432015">
    <property type="component" value="Unassembled WGS sequence"/>
</dbReference>
<feature type="domain" description="CobQ/CobB/MinD/ParA nucleotide binding" evidence="1">
    <location>
        <begin position="62"/>
        <end position="105"/>
    </location>
</feature>
<dbReference type="SUPFAM" id="SSF52540">
    <property type="entry name" value="P-loop containing nucleoside triphosphate hydrolases"/>
    <property type="match status" value="1"/>
</dbReference>
<dbReference type="Pfam" id="PF01656">
    <property type="entry name" value="CbiA"/>
    <property type="match status" value="1"/>
</dbReference>
<protein>
    <recommendedName>
        <fullName evidence="1">CobQ/CobB/MinD/ParA nucleotide binding domain-containing protein</fullName>
    </recommendedName>
</protein>
<dbReference type="GO" id="GO:0009898">
    <property type="term" value="C:cytoplasmic side of plasma membrane"/>
    <property type="evidence" value="ECO:0007669"/>
    <property type="project" value="TreeGrafter"/>
</dbReference>
<dbReference type="PANTHER" id="PTHR43384:SF14">
    <property type="entry name" value="ESX-1 SECRETION-ASSOCIATED PROTEIN ESPI"/>
    <property type="match status" value="1"/>
</dbReference>
<dbReference type="GO" id="GO:0016887">
    <property type="term" value="F:ATP hydrolysis activity"/>
    <property type="evidence" value="ECO:0007669"/>
    <property type="project" value="TreeGrafter"/>
</dbReference>
<organism evidence="2 3">
    <name type="scientific">Actinomadura litoris</name>
    <dbReference type="NCBI Taxonomy" id="2678616"/>
    <lineage>
        <taxon>Bacteria</taxon>
        <taxon>Bacillati</taxon>
        <taxon>Actinomycetota</taxon>
        <taxon>Actinomycetes</taxon>
        <taxon>Streptosporangiales</taxon>
        <taxon>Thermomonosporaceae</taxon>
        <taxon>Actinomadura</taxon>
    </lineage>
</organism>
<dbReference type="InterPro" id="IPR002586">
    <property type="entry name" value="CobQ/CobB/MinD/ParA_Nub-bd_dom"/>
</dbReference>
<gene>
    <name evidence="2" type="ORF">GNZ18_27325</name>
</gene>
<sequence length="307" mass="32400">MADRRDAEPSADDLLKHDVHGDPLLRRIGRGAARPFRTSPDVQALAEHGRWVQHPVTTGRRIAVTGIRGGSGKSTVSALISSVFARYRQDRVLALDVDPELGSLPLRLGVPAGRPLADLARADLRTASFAEVEPYLTRLGEHFWALPGSQGAVAGAGLDAAVYQAAGLPLSRFFGVTVADCGVGVHTPLHHAVLAGAHAQVMVTPATPEGAASAGRALDFLSAGPLARVVPRTIVVFTAHHPQGRRRTIDVAKAREILHDVGAEALFLDHDRHLAAGTRMDPARLAYATRVTAIAIAAASLHRALSA</sequence>
<dbReference type="GO" id="GO:0051782">
    <property type="term" value="P:negative regulation of cell division"/>
    <property type="evidence" value="ECO:0007669"/>
    <property type="project" value="TreeGrafter"/>
</dbReference>
<evidence type="ECO:0000259" key="1">
    <source>
        <dbReference type="Pfam" id="PF01656"/>
    </source>
</evidence>
<evidence type="ECO:0000313" key="2">
    <source>
        <dbReference type="EMBL" id="MUN40281.1"/>
    </source>
</evidence>
<dbReference type="RefSeq" id="WP_156219397.1">
    <property type="nucleotide sequence ID" value="NZ_WOFH01000010.1"/>
</dbReference>
<evidence type="ECO:0000313" key="3">
    <source>
        <dbReference type="Proteomes" id="UP000432015"/>
    </source>
</evidence>
<dbReference type="AlphaFoldDB" id="A0A7K1L770"/>
<dbReference type="EMBL" id="WOFH01000010">
    <property type="protein sequence ID" value="MUN40281.1"/>
    <property type="molecule type" value="Genomic_DNA"/>
</dbReference>
<dbReference type="InterPro" id="IPR050625">
    <property type="entry name" value="ParA/MinD_ATPase"/>
</dbReference>
<comment type="caution">
    <text evidence="2">The sequence shown here is derived from an EMBL/GenBank/DDBJ whole genome shotgun (WGS) entry which is preliminary data.</text>
</comment>
<keyword evidence="3" id="KW-1185">Reference proteome</keyword>
<proteinExistence type="predicted"/>
<dbReference type="GO" id="GO:0005524">
    <property type="term" value="F:ATP binding"/>
    <property type="evidence" value="ECO:0007669"/>
    <property type="project" value="TreeGrafter"/>
</dbReference>
<reference evidence="2 3" key="1">
    <citation type="submission" date="2019-11" db="EMBL/GenBank/DDBJ databases">
        <authorList>
            <person name="Cao P."/>
        </authorList>
    </citation>
    <scope>NUCLEOTIDE SEQUENCE [LARGE SCALE GENOMIC DNA]</scope>
    <source>
        <strain evidence="2 3">NEAU-AAG5</strain>
    </source>
</reference>
<dbReference type="PANTHER" id="PTHR43384">
    <property type="entry name" value="SEPTUM SITE-DETERMINING PROTEIN MIND HOMOLOG, CHLOROPLASTIC-RELATED"/>
    <property type="match status" value="1"/>
</dbReference>